<keyword evidence="3" id="KW-1185">Reference proteome</keyword>
<reference evidence="2 3" key="1">
    <citation type="submission" date="2016-10" db="EMBL/GenBank/DDBJ databases">
        <title>The genome of Paramicrosporidium saccamoebae is the missing link in understanding Cryptomycota and Microsporidia evolution.</title>
        <authorList>
            <person name="Quandt C.A."/>
            <person name="Beaudet D."/>
            <person name="Corsaro D."/>
            <person name="Michel R."/>
            <person name="Corradi N."/>
            <person name="James T."/>
        </authorList>
    </citation>
    <scope>NUCLEOTIDE SEQUENCE [LARGE SCALE GENOMIC DNA]</scope>
    <source>
        <strain evidence="2 3">KSL3</strain>
    </source>
</reference>
<accession>A0A2H9TI98</accession>
<sequence>MLTVEDEIRTLQSLRDTITLGEGPAQISTHIPTLATSLSIPEDTLTEYLLQLYPERPRRGKRVTAKREEESVESSPVKRPRRTPRR</sequence>
<protein>
    <submittedName>
        <fullName evidence="2">Uncharacterized protein</fullName>
    </submittedName>
</protein>
<name>A0A2H9TI98_9FUNG</name>
<dbReference type="AlphaFoldDB" id="A0A2H9TI98"/>
<organism evidence="2 3">
    <name type="scientific">Paramicrosporidium saccamoebae</name>
    <dbReference type="NCBI Taxonomy" id="1246581"/>
    <lineage>
        <taxon>Eukaryota</taxon>
        <taxon>Fungi</taxon>
        <taxon>Fungi incertae sedis</taxon>
        <taxon>Cryptomycota</taxon>
        <taxon>Cryptomycota incertae sedis</taxon>
        <taxon>Paramicrosporidium</taxon>
    </lineage>
</organism>
<evidence type="ECO:0000313" key="2">
    <source>
        <dbReference type="EMBL" id="PJF17471.1"/>
    </source>
</evidence>
<feature type="region of interest" description="Disordered" evidence="1">
    <location>
        <begin position="56"/>
        <end position="86"/>
    </location>
</feature>
<proteinExistence type="predicted"/>
<gene>
    <name evidence="2" type="ORF">PSACC_02720</name>
</gene>
<dbReference type="EMBL" id="MTSL01000174">
    <property type="protein sequence ID" value="PJF17471.1"/>
    <property type="molecule type" value="Genomic_DNA"/>
</dbReference>
<dbReference type="Proteomes" id="UP000240830">
    <property type="component" value="Unassembled WGS sequence"/>
</dbReference>
<comment type="caution">
    <text evidence="2">The sequence shown here is derived from an EMBL/GenBank/DDBJ whole genome shotgun (WGS) entry which is preliminary data.</text>
</comment>
<evidence type="ECO:0000256" key="1">
    <source>
        <dbReference type="SAM" id="MobiDB-lite"/>
    </source>
</evidence>
<evidence type="ECO:0000313" key="3">
    <source>
        <dbReference type="Proteomes" id="UP000240830"/>
    </source>
</evidence>